<proteinExistence type="predicted"/>
<dbReference type="SMART" id="SM00448">
    <property type="entry name" value="REC"/>
    <property type="match status" value="1"/>
</dbReference>
<dbReference type="EMBL" id="PGTO01000002">
    <property type="protein sequence ID" value="RAU23459.1"/>
    <property type="molecule type" value="Genomic_DNA"/>
</dbReference>
<dbReference type="InterPro" id="IPR052048">
    <property type="entry name" value="ST_Response_Regulator"/>
</dbReference>
<dbReference type="Gene3D" id="3.40.50.2300">
    <property type="match status" value="1"/>
</dbReference>
<evidence type="ECO:0000313" key="3">
    <source>
        <dbReference type="EMBL" id="RAU23459.1"/>
    </source>
</evidence>
<dbReference type="GO" id="GO:0000160">
    <property type="term" value="P:phosphorelay signal transduction system"/>
    <property type="evidence" value="ECO:0007669"/>
    <property type="project" value="InterPro"/>
</dbReference>
<dbReference type="PANTHER" id="PTHR43228:SF1">
    <property type="entry name" value="TWO-COMPONENT RESPONSE REGULATOR ARR22"/>
    <property type="match status" value="1"/>
</dbReference>
<sequence length="134" mass="14442">MDHRCKRAVIVEDNPQMRTLIKVLLHQFGVKEIIEGEDGNEAMRALRDGGADVIIMDWMMPGMDGIECTRRIRAGQDGIDPDIPIILATGVEGSSAEAMALAAGANCFIKKPFSIKVLHAAFVKVLGVSPALAN</sequence>
<evidence type="ECO:0000259" key="2">
    <source>
        <dbReference type="PROSITE" id="PS50110"/>
    </source>
</evidence>
<dbReference type="InterPro" id="IPR001789">
    <property type="entry name" value="Sig_transdc_resp-reg_receiver"/>
</dbReference>
<feature type="modified residue" description="4-aspartylphosphate" evidence="1">
    <location>
        <position position="57"/>
    </location>
</feature>
<dbReference type="InterPro" id="IPR011006">
    <property type="entry name" value="CheY-like_superfamily"/>
</dbReference>
<keyword evidence="4" id="KW-1185">Reference proteome</keyword>
<gene>
    <name evidence="3" type="ORF">CU669_04885</name>
</gene>
<organism evidence="3 4">
    <name type="scientific">Paramagnetospirillum kuznetsovii</name>
    <dbReference type="NCBI Taxonomy" id="2053833"/>
    <lineage>
        <taxon>Bacteria</taxon>
        <taxon>Pseudomonadati</taxon>
        <taxon>Pseudomonadota</taxon>
        <taxon>Alphaproteobacteria</taxon>
        <taxon>Rhodospirillales</taxon>
        <taxon>Magnetospirillaceae</taxon>
        <taxon>Paramagnetospirillum</taxon>
    </lineage>
</organism>
<accession>A0A364P280</accession>
<dbReference type="Proteomes" id="UP000251075">
    <property type="component" value="Unassembled WGS sequence"/>
</dbReference>
<dbReference type="SUPFAM" id="SSF52172">
    <property type="entry name" value="CheY-like"/>
    <property type="match status" value="1"/>
</dbReference>
<dbReference type="AlphaFoldDB" id="A0A364P280"/>
<dbReference type="OrthoDB" id="9801602at2"/>
<reference evidence="3 4" key="1">
    <citation type="submission" date="2017-11" db="EMBL/GenBank/DDBJ databases">
        <title>Draft genome sequence of magnetotactic bacterium Magnetospirillum kuznetsovii LBB-42.</title>
        <authorList>
            <person name="Grouzdev D.S."/>
            <person name="Rysina M.S."/>
            <person name="Baslerov R.V."/>
            <person name="Koziaeva V."/>
        </authorList>
    </citation>
    <scope>NUCLEOTIDE SEQUENCE [LARGE SCALE GENOMIC DNA]</scope>
    <source>
        <strain evidence="3 4">LBB-42</strain>
    </source>
</reference>
<dbReference type="PROSITE" id="PS50110">
    <property type="entry name" value="RESPONSE_REGULATORY"/>
    <property type="match status" value="1"/>
</dbReference>
<comment type="caution">
    <text evidence="3">The sequence shown here is derived from an EMBL/GenBank/DDBJ whole genome shotgun (WGS) entry which is preliminary data.</text>
</comment>
<name>A0A364P280_9PROT</name>
<dbReference type="Pfam" id="PF00072">
    <property type="entry name" value="Response_reg"/>
    <property type="match status" value="1"/>
</dbReference>
<keyword evidence="1" id="KW-0597">Phosphoprotein</keyword>
<evidence type="ECO:0000313" key="4">
    <source>
        <dbReference type="Proteomes" id="UP000251075"/>
    </source>
</evidence>
<dbReference type="RefSeq" id="WP_112142658.1">
    <property type="nucleotide sequence ID" value="NZ_PGTO01000002.1"/>
</dbReference>
<feature type="domain" description="Response regulatory" evidence="2">
    <location>
        <begin position="7"/>
        <end position="126"/>
    </location>
</feature>
<dbReference type="PANTHER" id="PTHR43228">
    <property type="entry name" value="TWO-COMPONENT RESPONSE REGULATOR"/>
    <property type="match status" value="1"/>
</dbReference>
<protein>
    <recommendedName>
        <fullName evidence="2">Response regulatory domain-containing protein</fullName>
    </recommendedName>
</protein>
<evidence type="ECO:0000256" key="1">
    <source>
        <dbReference type="PROSITE-ProRule" id="PRU00169"/>
    </source>
</evidence>